<keyword evidence="9" id="KW-1185">Reference proteome</keyword>
<protein>
    <recommendedName>
        <fullName evidence="7">Diaminobutyrate--2-oxoglutarate transaminase</fullName>
        <ecNumber evidence="7">2.6.1.76</ecNumber>
    </recommendedName>
    <alternativeName>
        <fullName evidence="7">DABA aminotransferase</fullName>
    </alternativeName>
</protein>
<dbReference type="EMBL" id="FZNN01000008">
    <property type="protein sequence ID" value="SNR51895.1"/>
    <property type="molecule type" value="Genomic_DNA"/>
</dbReference>
<evidence type="ECO:0000256" key="2">
    <source>
        <dbReference type="ARBA" id="ARBA00008954"/>
    </source>
</evidence>
<keyword evidence="3 7" id="KW-0032">Aminotransferase</keyword>
<dbReference type="InterPro" id="IPR049704">
    <property type="entry name" value="Aminotrans_3_PPA_site"/>
</dbReference>
<comment type="cofactor">
    <cofactor evidence="1 7">
        <name>pyridoxal 5'-phosphate</name>
        <dbReference type="ChEBI" id="CHEBI:597326"/>
    </cofactor>
</comment>
<evidence type="ECO:0000256" key="3">
    <source>
        <dbReference type="ARBA" id="ARBA00022576"/>
    </source>
</evidence>
<evidence type="ECO:0000256" key="5">
    <source>
        <dbReference type="ARBA" id="ARBA00022898"/>
    </source>
</evidence>
<dbReference type="InterPro" id="IPR015422">
    <property type="entry name" value="PyrdxlP-dep_Trfase_small"/>
</dbReference>
<dbReference type="Gene3D" id="3.90.1150.10">
    <property type="entry name" value="Aspartate Aminotransferase, domain 1"/>
    <property type="match status" value="1"/>
</dbReference>
<dbReference type="EC" id="2.6.1.76" evidence="7"/>
<dbReference type="PIRSF" id="PIRSF000521">
    <property type="entry name" value="Transaminase_4ab_Lys_Orn"/>
    <property type="match status" value="1"/>
</dbReference>
<accession>A0A238WYY3</accession>
<dbReference type="Pfam" id="PF00202">
    <property type="entry name" value="Aminotran_3"/>
    <property type="match status" value="1"/>
</dbReference>
<evidence type="ECO:0000313" key="8">
    <source>
        <dbReference type="EMBL" id="SNR51895.1"/>
    </source>
</evidence>
<evidence type="ECO:0000256" key="4">
    <source>
        <dbReference type="ARBA" id="ARBA00022679"/>
    </source>
</evidence>
<dbReference type="PANTHER" id="PTHR43552">
    <property type="entry name" value="DIAMINOBUTYRATE--2-OXOGLUTARATE AMINOTRANSFERASE"/>
    <property type="match status" value="1"/>
</dbReference>
<dbReference type="RefSeq" id="WP_089270514.1">
    <property type="nucleotide sequence ID" value="NZ_FZNN01000008.1"/>
</dbReference>
<keyword evidence="5 6" id="KW-0663">Pyridoxal phosphate</keyword>
<proteinExistence type="inferred from homology"/>
<evidence type="ECO:0000313" key="9">
    <source>
        <dbReference type="Proteomes" id="UP000198417"/>
    </source>
</evidence>
<dbReference type="NCBIfam" id="TIGR02407">
    <property type="entry name" value="ectoine_ectB"/>
    <property type="match status" value="1"/>
</dbReference>
<comment type="pathway">
    <text evidence="7">Amine and polyamine biosynthesis; ectoine biosynthesis; L-ectoine from L-aspartate 4-semialdehyde: step 1/3.</text>
</comment>
<dbReference type="InterPro" id="IPR015424">
    <property type="entry name" value="PyrdxlP-dep_Trfase"/>
</dbReference>
<dbReference type="Gene3D" id="3.40.640.10">
    <property type="entry name" value="Type I PLP-dependent aspartate aminotransferase-like (Major domain)"/>
    <property type="match status" value="1"/>
</dbReference>
<dbReference type="InterPro" id="IPR004637">
    <property type="entry name" value="Dat"/>
</dbReference>
<dbReference type="GO" id="GO:0045303">
    <property type="term" value="F:diaminobutyrate-2-oxoglutarate transaminase activity"/>
    <property type="evidence" value="ECO:0007669"/>
    <property type="project" value="UniProtKB-EC"/>
</dbReference>
<dbReference type="NCBIfam" id="NF006733">
    <property type="entry name" value="PRK09264.1"/>
    <property type="match status" value="1"/>
</dbReference>
<dbReference type="PROSITE" id="PS00600">
    <property type="entry name" value="AA_TRANSFER_CLASS_3"/>
    <property type="match status" value="1"/>
</dbReference>
<name>A0A238WYY3_9RHOB</name>
<gene>
    <name evidence="8" type="ORF">SAMN06265370_108100</name>
</gene>
<dbReference type="InterPro" id="IPR015421">
    <property type="entry name" value="PyrdxlP-dep_Trfase_major"/>
</dbReference>
<comment type="similarity">
    <text evidence="2 6">Belongs to the class-III pyridoxal-phosphate-dependent aminotransferase family.</text>
</comment>
<dbReference type="CDD" id="cd00610">
    <property type="entry name" value="OAT_like"/>
    <property type="match status" value="1"/>
</dbReference>
<sequence length="427" mass="45610">MSSETQKTIFETRESQVRSYCRSFDTVFTKASGSEMTDADGKTYIDFLAGCSSLNYGHNDPDMKQALIDHIMADGISHALDMYTDTKAKFLQTFEDVILKPRGMDHKVMMTGPTGTNAVEAAMKLARKVTGRRNIIAFTNGFHGMTMGALAATGNIGKRGGAGPVSLGDVTRMPFEGSLGDIDTLQVIEAMLDNPSGGIEAPAAFIVEPIQGEGGLNAASAAWMEGIAQIAKKHGALFIVDDIQAGCGRAGTFFSFENMNFEPDLIPLAKSFSGMGLPFAALLIKPELDIWKPAEHNGTFRGNTHAFVTARVAIEKFWSDNTFQQSLADKALILTAGLQAVADQVGGATIKGRGLMQGVDVGSGELAADICARCFEMGLIIETSGAHDEVVKVLAPLTTPTRTFQKGLEILLDATRDMTAQHKIAAE</sequence>
<dbReference type="AlphaFoldDB" id="A0A238WYY3"/>
<dbReference type="SUPFAM" id="SSF53383">
    <property type="entry name" value="PLP-dependent transferases"/>
    <property type="match status" value="1"/>
</dbReference>
<evidence type="ECO:0000256" key="1">
    <source>
        <dbReference type="ARBA" id="ARBA00001933"/>
    </source>
</evidence>
<dbReference type="GO" id="GO:0047307">
    <property type="term" value="F:diaminobutyrate-pyruvate transaminase activity"/>
    <property type="evidence" value="ECO:0007669"/>
    <property type="project" value="InterPro"/>
</dbReference>
<evidence type="ECO:0000256" key="7">
    <source>
        <dbReference type="RuleBase" id="RU365034"/>
    </source>
</evidence>
<comment type="function">
    <text evidence="7">Catalyzes reversively the conversion of L-aspartate beta-semialdehyde (ASA) to L-2,4-diaminobutyrate (DABA) by transamination with L-glutamate.</text>
</comment>
<dbReference type="Proteomes" id="UP000198417">
    <property type="component" value="Unassembled WGS sequence"/>
</dbReference>
<dbReference type="GO" id="GO:0019491">
    <property type="term" value="P:ectoine biosynthetic process"/>
    <property type="evidence" value="ECO:0007669"/>
    <property type="project" value="UniProtKB-UniPathway"/>
</dbReference>
<reference evidence="8 9" key="1">
    <citation type="submission" date="2017-06" db="EMBL/GenBank/DDBJ databases">
        <authorList>
            <person name="Kim H.J."/>
            <person name="Triplett B.A."/>
        </authorList>
    </citation>
    <scope>NUCLEOTIDE SEQUENCE [LARGE SCALE GENOMIC DNA]</scope>
    <source>
        <strain evidence="8 9">DSM 29052</strain>
    </source>
</reference>
<dbReference type="PANTHER" id="PTHR43552:SF2">
    <property type="entry name" value="DIAMINOBUTYRATE--2-OXOGLUTARATE TRANSAMINASE"/>
    <property type="match status" value="1"/>
</dbReference>
<dbReference type="InterPro" id="IPR012773">
    <property type="entry name" value="Ectoine_EctB"/>
</dbReference>
<comment type="catalytic activity">
    <reaction evidence="7">
        <text>L-2,4-diaminobutanoate + 2-oxoglutarate = L-aspartate 4-semialdehyde + L-glutamate</text>
        <dbReference type="Rhea" id="RHEA:11160"/>
        <dbReference type="ChEBI" id="CHEBI:16810"/>
        <dbReference type="ChEBI" id="CHEBI:29985"/>
        <dbReference type="ChEBI" id="CHEBI:58761"/>
        <dbReference type="ChEBI" id="CHEBI:537519"/>
        <dbReference type="EC" id="2.6.1.76"/>
    </reaction>
</comment>
<organism evidence="8 9">
    <name type="scientific">Puniceibacterium sediminis</name>
    <dbReference type="NCBI Taxonomy" id="1608407"/>
    <lineage>
        <taxon>Bacteria</taxon>
        <taxon>Pseudomonadati</taxon>
        <taxon>Pseudomonadota</taxon>
        <taxon>Alphaproteobacteria</taxon>
        <taxon>Rhodobacterales</taxon>
        <taxon>Paracoccaceae</taxon>
        <taxon>Puniceibacterium</taxon>
    </lineage>
</organism>
<keyword evidence="4 7" id="KW-0808">Transferase</keyword>
<dbReference type="UniPathway" id="UPA00067">
    <property type="reaction ID" value="UER00121"/>
</dbReference>
<dbReference type="GO" id="GO:0030170">
    <property type="term" value="F:pyridoxal phosphate binding"/>
    <property type="evidence" value="ECO:0007669"/>
    <property type="project" value="InterPro"/>
</dbReference>
<dbReference type="OrthoDB" id="9801834at2"/>
<evidence type="ECO:0000256" key="6">
    <source>
        <dbReference type="RuleBase" id="RU003560"/>
    </source>
</evidence>
<dbReference type="InterPro" id="IPR005814">
    <property type="entry name" value="Aminotrans_3"/>
</dbReference>
<dbReference type="NCBIfam" id="TIGR00709">
    <property type="entry name" value="dat"/>
    <property type="match status" value="1"/>
</dbReference>